<dbReference type="Pfam" id="PF00400">
    <property type="entry name" value="WD40"/>
    <property type="match status" value="2"/>
</dbReference>
<dbReference type="EMBL" id="BPWL01000007">
    <property type="protein sequence ID" value="GJJ12276.1"/>
    <property type="molecule type" value="Genomic_DNA"/>
</dbReference>
<reference evidence="5" key="1">
    <citation type="submission" date="2021-10" db="EMBL/GenBank/DDBJ databases">
        <title>De novo Genome Assembly of Clathrus columnatus (Basidiomycota, Fungi) Using Illumina and Nanopore Sequence Data.</title>
        <authorList>
            <person name="Ogiso-Tanaka E."/>
            <person name="Itagaki H."/>
            <person name="Hosoya T."/>
            <person name="Hosaka K."/>
        </authorList>
    </citation>
    <scope>NUCLEOTIDE SEQUENCE</scope>
    <source>
        <strain evidence="5">MO-923</strain>
    </source>
</reference>
<dbReference type="Proteomes" id="UP001050691">
    <property type="component" value="Unassembled WGS sequence"/>
</dbReference>
<feature type="compositionally biased region" description="Polar residues" evidence="4">
    <location>
        <begin position="225"/>
        <end position="237"/>
    </location>
</feature>
<dbReference type="PANTHER" id="PTHR19848:SF8">
    <property type="entry name" value="F-BOX AND WD REPEAT DOMAIN CONTAINING 7"/>
    <property type="match status" value="1"/>
</dbReference>
<keyword evidence="1 3" id="KW-0853">WD repeat</keyword>
<sequence length="262" mass="29204">MSILVSSSSDKTVRIWHTGNLEQPLTQLGLIRAHTRPVEALAFEKCTDTSGILYTADSLGSVKVWDLQRSGGSSGECQITLRDDWQPHRTGINSIFIANGLMLSGSSDETFIIDKVPRKSVNSKILHTVSQPAAVKALLPLFLILPEEDYIVAGAGDSIRIYSYDPSSAEDPPELLREIEAHWHDITSLAVWVRTSNLNQVELWVLSASLDSTLRRWNINETLKSNDNLSTPSQQLPPSFKPENHLTEEEERELAELMDDDL</sequence>
<feature type="repeat" description="WD" evidence="3">
    <location>
        <begin position="1"/>
        <end position="26"/>
    </location>
</feature>
<gene>
    <name evidence="5" type="ORF">Clacol_006517</name>
</gene>
<feature type="region of interest" description="Disordered" evidence="4">
    <location>
        <begin position="225"/>
        <end position="262"/>
    </location>
</feature>
<evidence type="ECO:0000313" key="5">
    <source>
        <dbReference type="EMBL" id="GJJ12276.1"/>
    </source>
</evidence>
<evidence type="ECO:0000256" key="2">
    <source>
        <dbReference type="ARBA" id="ARBA00022737"/>
    </source>
</evidence>
<evidence type="ECO:0000256" key="1">
    <source>
        <dbReference type="ARBA" id="ARBA00022574"/>
    </source>
</evidence>
<dbReference type="PANTHER" id="PTHR19848">
    <property type="entry name" value="WD40 REPEAT PROTEIN"/>
    <property type="match status" value="1"/>
</dbReference>
<protein>
    <recommendedName>
        <fullName evidence="7">WD40 repeat-like protein</fullName>
    </recommendedName>
</protein>
<name>A0AAV5AIH2_9AGAM</name>
<dbReference type="PROSITE" id="PS50082">
    <property type="entry name" value="WD_REPEATS_2"/>
    <property type="match status" value="1"/>
</dbReference>
<proteinExistence type="predicted"/>
<evidence type="ECO:0000256" key="3">
    <source>
        <dbReference type="PROSITE-ProRule" id="PRU00221"/>
    </source>
</evidence>
<dbReference type="InterPro" id="IPR015943">
    <property type="entry name" value="WD40/YVTN_repeat-like_dom_sf"/>
</dbReference>
<dbReference type="AlphaFoldDB" id="A0AAV5AIH2"/>
<evidence type="ECO:0000313" key="6">
    <source>
        <dbReference type="Proteomes" id="UP001050691"/>
    </source>
</evidence>
<dbReference type="InterPro" id="IPR001680">
    <property type="entry name" value="WD40_rpt"/>
</dbReference>
<feature type="compositionally biased region" description="Acidic residues" evidence="4">
    <location>
        <begin position="248"/>
        <end position="262"/>
    </location>
</feature>
<accession>A0AAV5AIH2</accession>
<dbReference type="InterPro" id="IPR036322">
    <property type="entry name" value="WD40_repeat_dom_sf"/>
</dbReference>
<organism evidence="5 6">
    <name type="scientific">Clathrus columnatus</name>
    <dbReference type="NCBI Taxonomy" id="1419009"/>
    <lineage>
        <taxon>Eukaryota</taxon>
        <taxon>Fungi</taxon>
        <taxon>Dikarya</taxon>
        <taxon>Basidiomycota</taxon>
        <taxon>Agaricomycotina</taxon>
        <taxon>Agaricomycetes</taxon>
        <taxon>Phallomycetidae</taxon>
        <taxon>Phallales</taxon>
        <taxon>Clathraceae</taxon>
        <taxon>Clathrus</taxon>
    </lineage>
</organism>
<keyword evidence="6" id="KW-1185">Reference proteome</keyword>
<evidence type="ECO:0000256" key="4">
    <source>
        <dbReference type="SAM" id="MobiDB-lite"/>
    </source>
</evidence>
<dbReference type="SMART" id="SM00320">
    <property type="entry name" value="WD40"/>
    <property type="match status" value="3"/>
</dbReference>
<dbReference type="SUPFAM" id="SSF50978">
    <property type="entry name" value="WD40 repeat-like"/>
    <property type="match status" value="1"/>
</dbReference>
<comment type="caution">
    <text evidence="5">The sequence shown here is derived from an EMBL/GenBank/DDBJ whole genome shotgun (WGS) entry which is preliminary data.</text>
</comment>
<dbReference type="Gene3D" id="2.130.10.10">
    <property type="entry name" value="YVTN repeat-like/Quinoprotein amine dehydrogenase"/>
    <property type="match status" value="1"/>
</dbReference>
<evidence type="ECO:0008006" key="7">
    <source>
        <dbReference type="Google" id="ProtNLM"/>
    </source>
</evidence>
<keyword evidence="2" id="KW-0677">Repeat</keyword>